<dbReference type="GO" id="GO:0030334">
    <property type="term" value="P:regulation of cell migration"/>
    <property type="evidence" value="ECO:0007669"/>
    <property type="project" value="TreeGrafter"/>
</dbReference>
<dbReference type="InterPro" id="IPR015943">
    <property type="entry name" value="WD40/YVTN_repeat-like_dom_sf"/>
</dbReference>
<dbReference type="InterPro" id="IPR002165">
    <property type="entry name" value="Plexin_repeat"/>
</dbReference>
<dbReference type="InterPro" id="IPR031148">
    <property type="entry name" value="Plexin"/>
</dbReference>
<evidence type="ECO:0000256" key="14">
    <source>
        <dbReference type="SAM" id="Phobius"/>
    </source>
</evidence>
<evidence type="ECO:0000313" key="17">
    <source>
        <dbReference type="Ensembl" id="ENSSAUP00010057565.1"/>
    </source>
</evidence>
<keyword evidence="18" id="KW-1185">Reference proteome</keyword>
<evidence type="ECO:0000256" key="1">
    <source>
        <dbReference type="ARBA" id="ARBA00004251"/>
    </source>
</evidence>
<dbReference type="InterPro" id="IPR013783">
    <property type="entry name" value="Ig-like_fold"/>
</dbReference>
<protein>
    <submittedName>
        <fullName evidence="17">Plexin b2a, tandem duplicate 1</fullName>
    </submittedName>
</protein>
<dbReference type="Pfam" id="PF24479">
    <property type="entry name" value="PSI_PlexinA-B"/>
    <property type="match status" value="1"/>
</dbReference>
<dbReference type="GO" id="GO:0008360">
    <property type="term" value="P:regulation of cell shape"/>
    <property type="evidence" value="ECO:0007669"/>
    <property type="project" value="TreeGrafter"/>
</dbReference>
<reference evidence="17" key="2">
    <citation type="submission" date="2025-08" db="UniProtKB">
        <authorList>
            <consortium name="Ensembl"/>
        </authorList>
    </citation>
    <scope>IDENTIFICATION</scope>
</reference>
<evidence type="ECO:0000256" key="13">
    <source>
        <dbReference type="SAM" id="MobiDB-lite"/>
    </source>
</evidence>
<evidence type="ECO:0000313" key="18">
    <source>
        <dbReference type="Proteomes" id="UP000472265"/>
    </source>
</evidence>
<comment type="subcellular location">
    <subcellularLocation>
        <location evidence="1">Cell membrane</location>
        <topology evidence="1">Single-pass type I membrane protein</topology>
    </subcellularLocation>
</comment>
<accession>A0A671Y1Z6</accession>
<comment type="caution">
    <text evidence="12">Lacks conserved residue(s) required for the propagation of feature annotation.</text>
</comment>
<dbReference type="Gene3D" id="1.10.506.10">
    <property type="entry name" value="GTPase Activation - p120gap, domain 1"/>
    <property type="match status" value="1"/>
</dbReference>
<dbReference type="Ensembl" id="ENSSAUT00010060439.1">
    <property type="protein sequence ID" value="ENSSAUP00010057565.1"/>
    <property type="gene ID" value="ENSSAUG00010023233.1"/>
</dbReference>
<dbReference type="InterPro" id="IPR013548">
    <property type="entry name" value="Plexin_cytoplasmic_RasGAP_dom"/>
</dbReference>
<dbReference type="GO" id="GO:0005886">
    <property type="term" value="C:plasma membrane"/>
    <property type="evidence" value="ECO:0007669"/>
    <property type="project" value="UniProtKB-SubCell"/>
</dbReference>
<dbReference type="GO" id="GO:0002116">
    <property type="term" value="C:semaphorin receptor complex"/>
    <property type="evidence" value="ECO:0007669"/>
    <property type="project" value="TreeGrafter"/>
</dbReference>
<dbReference type="SMART" id="SM00423">
    <property type="entry name" value="PSI"/>
    <property type="match status" value="3"/>
</dbReference>
<keyword evidence="5 15" id="KW-0732">Signal</keyword>
<dbReference type="Pfam" id="PF20170">
    <property type="entry name" value="Plexin_RBD"/>
    <property type="match status" value="1"/>
</dbReference>
<keyword evidence="11" id="KW-0325">Glycoprotein</keyword>
<organism evidence="17 18">
    <name type="scientific">Sparus aurata</name>
    <name type="common">Gilthead sea bream</name>
    <dbReference type="NCBI Taxonomy" id="8175"/>
    <lineage>
        <taxon>Eukaryota</taxon>
        <taxon>Metazoa</taxon>
        <taxon>Chordata</taxon>
        <taxon>Craniata</taxon>
        <taxon>Vertebrata</taxon>
        <taxon>Euteleostomi</taxon>
        <taxon>Actinopterygii</taxon>
        <taxon>Neopterygii</taxon>
        <taxon>Teleostei</taxon>
        <taxon>Neoteleostei</taxon>
        <taxon>Acanthomorphata</taxon>
        <taxon>Eupercaria</taxon>
        <taxon>Spariformes</taxon>
        <taxon>Sparidae</taxon>
        <taxon>Sparus</taxon>
    </lineage>
</organism>
<evidence type="ECO:0000256" key="9">
    <source>
        <dbReference type="ARBA" id="ARBA00023157"/>
    </source>
</evidence>
<dbReference type="GO" id="GO:0050772">
    <property type="term" value="P:positive regulation of axonogenesis"/>
    <property type="evidence" value="ECO:0007669"/>
    <property type="project" value="TreeGrafter"/>
</dbReference>
<dbReference type="SUPFAM" id="SSF48350">
    <property type="entry name" value="GTPase activation domain, GAP"/>
    <property type="match status" value="1"/>
</dbReference>
<evidence type="ECO:0000256" key="7">
    <source>
        <dbReference type="ARBA" id="ARBA00022989"/>
    </source>
</evidence>
<feature type="region of interest" description="Disordered" evidence="13">
    <location>
        <begin position="63"/>
        <end position="83"/>
    </location>
</feature>
<dbReference type="CDD" id="cd12792">
    <property type="entry name" value="RasGAP_plexin_B2"/>
    <property type="match status" value="1"/>
</dbReference>
<evidence type="ECO:0000256" key="8">
    <source>
        <dbReference type="ARBA" id="ARBA00023136"/>
    </source>
</evidence>
<comment type="similarity">
    <text evidence="2">Belongs to the plexin family.</text>
</comment>
<keyword evidence="3" id="KW-1003">Cell membrane</keyword>
<evidence type="ECO:0000256" key="6">
    <source>
        <dbReference type="ARBA" id="ARBA00022737"/>
    </source>
</evidence>
<dbReference type="Gene3D" id="2.130.10.10">
    <property type="entry name" value="YVTN repeat-like/Quinoprotein amine dehydrogenase"/>
    <property type="match status" value="1"/>
</dbReference>
<keyword evidence="6" id="KW-0677">Repeat</keyword>
<dbReference type="InterPro" id="IPR036352">
    <property type="entry name" value="Semap_dom_sf"/>
</dbReference>
<evidence type="ECO:0000256" key="4">
    <source>
        <dbReference type="ARBA" id="ARBA00022692"/>
    </source>
</evidence>
<dbReference type="Pfam" id="PF08337">
    <property type="entry name" value="Plexin_cytopl"/>
    <property type="match status" value="1"/>
</dbReference>
<reference evidence="17" key="1">
    <citation type="submission" date="2021-04" db="EMBL/GenBank/DDBJ databases">
        <authorList>
            <consortium name="Wellcome Sanger Institute Data Sharing"/>
        </authorList>
    </citation>
    <scope>NUCLEOTIDE SEQUENCE [LARGE SCALE GENOMIC DNA]</scope>
</reference>
<sequence length="1735" mass="195420">MERWWAWQFALVALATVYLSPSLGQNAEFQSDTLINNVVADPRTGRLYIGAVNSLYQLNPDLGVESRTETGPKRDNRQCTPPVTDACDNAVDTDNHNKLLLVQGAKDVLVACGSVYRGICSLRNLSNVEQLLYFSDTKGEKSYVASAEESVSVVGVIVSSPRPSQVGKGYGNHDSTKLISTRILQDYGDWVVFDSIIEASAVQANPFLLRYLHDFRFAFKDGGFVYFLFSRTLGVQDTKNYTFISRMCEDDQGYYSYTELDVQPRPSFAFYSVSENMYSDHLSCTSVINKKGERVETVLVLLFAGMYPLRSINKRLVEIIGACYSNNGIINEKPAVYSPYSSKCGAEFLPSPLASKAEYALTAQHPLICKGHMTAVAVAVEKGHAVAFLGTATGEVLKVHLSAQPEVYGRAPGDVTGDKPVLCVQIIKVPVQACHLKTDCQSCVAMKDPYCGWCVLEGKCTRKQECRRSSEDNTWLWSPNQQCVEIESFNPPNLSCKKTQQVWRELVNEHALSISLCGVDSPPSESPVLAELCLIQTIKVMVNEKIKVTSGEYRFYNCAATVRKNRNTPCIACVTSEWGCQWNARDHSCSDRDDGVDGDHVPDSCPQFESPEPLLIPVGFEIPISFQGRNLEIYTVRGRRFTMGTELMKHTEREVAQEQGSKFKFTGYEVSVEDFGLVLYNCSVGREDCSLCKHADSTYQCVWCSATRTCVYRELCPSPQPAQCPDPEITDIVPRFGPLNGRISVTIKGSNMGIKKEDIKKITVAGVDCVHQEDRYSVSTRLDFNLYHIVNFHQIITGFGSRSRPEPNVQDPKPVAVHPAKGPAAGGTRITITGTDLDTATKDDIAVTVGGFPCEVLSFGKEITCKTGKYRGQKVPSDLLPVQVKYGKNTTKDVTAAYQYSENPKITDYNPKASFLCGGRRIVVMGNGFDLIQKATMRVQPAFDEFTQNPTPVEVSVCVCVKNDTVLQFDSPPANSSDSQSLRTFLQLDNVKEELKSFDYHPDPTFNQLNKNGRGFSKAMTAKEAQAFVGDASCHVNILQDDKLILDAPSSQPRAKSKSKRQRRDTTNDLLELVVKFGHGEWKVGSVYYARKDDIPLAIIIPAVIVPMLLFIAVSVYCYRRKSQQAEREYEKVKHQLENLEESVRDRCKKEFTDLMIEMEDHTSDLSEARIPFLDYKTYTDRNFFLPSKDGANDAMITRKLQIPEARRAIVAQALNQFSNLLNSKTFLINFIRTLESRPDFNARARGYFASLLTVALHGKLEYYTDIMRTLLLEMMDEHVQSKNPKLMLRRSETVVERMLCNWMSICLYQFLRDTAGEPLYKLYKALKHQVEKGPVDAKMKKAKYTLNDTGLLGDDVEYSVLTLQVLVHGEGPDVTPVKVLNCDTISQVKEKIIDQVYRNLPYSQRPKVECVALEWRPGSTGQILSDLDLTSQKEGRWKRLNTLAHYNVRDNATLVLSRVLHTQSFHQHQDSYEEKNSLLEDDNTFHLVRPADEIDEVKSKRGSMKDKAMTKAITEIYLTRLLSVKGTLQQFVDDFFRSVLCSGSVVPPAVKYFFDFLDEQALRHDNVDEETLHIWKTNSLPSRFWVNILRNPHFIFDVHVTEVVDASLHVISQTFMDACTKSEHKLSRESPSNKLLYAKEISTYKKMVDDYYKGIRQMVPVSDQDMNTHLAEVSRQHTDKLNTQVALHQLYQYASKYYDVIIQSLDEDPAAQNKQLTLRLQGIAAALENKVTDL</sequence>
<feature type="region of interest" description="Disordered" evidence="13">
    <location>
        <begin position="801"/>
        <end position="829"/>
    </location>
</feature>
<dbReference type="GO" id="GO:0007162">
    <property type="term" value="P:negative regulation of cell adhesion"/>
    <property type="evidence" value="ECO:0007669"/>
    <property type="project" value="TreeGrafter"/>
</dbReference>
<feature type="transmembrane region" description="Helical" evidence="14">
    <location>
        <begin position="1095"/>
        <end position="1119"/>
    </location>
</feature>
<feature type="chain" id="PRO_5025394062" evidence="15">
    <location>
        <begin position="25"/>
        <end position="1735"/>
    </location>
</feature>
<dbReference type="InterPro" id="IPR008936">
    <property type="entry name" value="Rho_GTPase_activation_prot"/>
</dbReference>
<reference evidence="17" key="3">
    <citation type="submission" date="2025-09" db="UniProtKB">
        <authorList>
            <consortium name="Ensembl"/>
        </authorList>
    </citation>
    <scope>IDENTIFICATION</scope>
</reference>
<evidence type="ECO:0000256" key="3">
    <source>
        <dbReference type="ARBA" id="ARBA00022475"/>
    </source>
</evidence>
<dbReference type="InterPro" id="IPR057533">
    <property type="entry name" value="PSI_Plexin-B"/>
</dbReference>
<keyword evidence="9" id="KW-1015">Disulfide bond</keyword>
<dbReference type="GO" id="GO:0017154">
    <property type="term" value="F:semaphorin receptor activity"/>
    <property type="evidence" value="ECO:0007669"/>
    <property type="project" value="InterPro"/>
</dbReference>
<feature type="domain" description="Sema" evidence="16">
    <location>
        <begin position="11"/>
        <end position="449"/>
    </location>
</feature>
<keyword evidence="8 14" id="KW-0472">Membrane</keyword>
<dbReference type="Pfam" id="PF01437">
    <property type="entry name" value="PSI"/>
    <property type="match status" value="1"/>
</dbReference>
<dbReference type="PANTHER" id="PTHR22625">
    <property type="entry name" value="PLEXIN"/>
    <property type="match status" value="1"/>
</dbReference>
<dbReference type="FunFam" id="2.60.40.10:FF:000203">
    <property type="entry name" value="Plexin B2"/>
    <property type="match status" value="1"/>
</dbReference>
<keyword evidence="4 14" id="KW-0812">Transmembrane</keyword>
<dbReference type="InterPro" id="IPR001627">
    <property type="entry name" value="Semap_dom"/>
</dbReference>
<dbReference type="GeneTree" id="ENSGT01150000286928"/>
<dbReference type="Pfam" id="PF24317">
    <property type="entry name" value="PSI_Plexin-B"/>
    <property type="match status" value="1"/>
</dbReference>
<dbReference type="FunFam" id="3.10.20.90:FF:000102">
    <property type="entry name" value="Plexin B2"/>
    <property type="match status" value="1"/>
</dbReference>
<gene>
    <name evidence="17" type="primary">PLXNB2</name>
    <name evidence="17" type="synonym">LOC115595548</name>
</gene>
<evidence type="ECO:0000256" key="10">
    <source>
        <dbReference type="ARBA" id="ARBA00023170"/>
    </source>
</evidence>
<dbReference type="SUPFAM" id="SSF81296">
    <property type="entry name" value="E set domains"/>
    <property type="match status" value="3"/>
</dbReference>
<keyword evidence="7 14" id="KW-1133">Transmembrane helix</keyword>
<feature type="signal peptide" evidence="15">
    <location>
        <begin position="1"/>
        <end position="24"/>
    </location>
</feature>
<dbReference type="Proteomes" id="UP000472265">
    <property type="component" value="Chromosome 14"/>
</dbReference>
<evidence type="ECO:0000256" key="5">
    <source>
        <dbReference type="ARBA" id="ARBA00022729"/>
    </source>
</evidence>
<dbReference type="InterPro" id="IPR046800">
    <property type="entry name" value="Plexin_RBD"/>
</dbReference>
<dbReference type="PANTHER" id="PTHR22625:SF9">
    <property type="entry name" value="PLEXIN-B2"/>
    <property type="match status" value="1"/>
</dbReference>
<evidence type="ECO:0000256" key="2">
    <source>
        <dbReference type="ARBA" id="ARBA00010297"/>
    </source>
</evidence>
<proteinExistence type="inferred from homology"/>
<dbReference type="Gene3D" id="2.60.40.10">
    <property type="entry name" value="Immunoglobulins"/>
    <property type="match status" value="4"/>
</dbReference>
<evidence type="ECO:0000256" key="11">
    <source>
        <dbReference type="ARBA" id="ARBA00023180"/>
    </source>
</evidence>
<dbReference type="FunFam" id="2.60.40.10:FF:000798">
    <property type="entry name" value="Plexin B2"/>
    <property type="match status" value="1"/>
</dbReference>
<keyword evidence="10" id="KW-0675">Receptor</keyword>
<dbReference type="Pfam" id="PF01833">
    <property type="entry name" value="TIG"/>
    <property type="match status" value="2"/>
</dbReference>
<dbReference type="PROSITE" id="PS51004">
    <property type="entry name" value="SEMA"/>
    <property type="match status" value="1"/>
</dbReference>
<dbReference type="Gene3D" id="3.10.20.90">
    <property type="entry name" value="Phosphatidylinositol 3-kinase Catalytic Subunit, Chain A, domain 1"/>
    <property type="match status" value="1"/>
</dbReference>
<dbReference type="InterPro" id="IPR014756">
    <property type="entry name" value="Ig_E-set"/>
</dbReference>
<name>A0A671Y1Z6_SPAAU</name>
<evidence type="ECO:0000256" key="15">
    <source>
        <dbReference type="SAM" id="SignalP"/>
    </source>
</evidence>
<dbReference type="GO" id="GO:0007411">
    <property type="term" value="P:axon guidance"/>
    <property type="evidence" value="ECO:0007669"/>
    <property type="project" value="UniProtKB-ARBA"/>
</dbReference>
<evidence type="ECO:0000256" key="12">
    <source>
        <dbReference type="PROSITE-ProRule" id="PRU00352"/>
    </source>
</evidence>
<evidence type="ECO:0000259" key="16">
    <source>
        <dbReference type="PROSITE" id="PS51004"/>
    </source>
</evidence>
<dbReference type="SMART" id="SM00429">
    <property type="entry name" value="IPT"/>
    <property type="match status" value="3"/>
</dbReference>
<dbReference type="InterPro" id="IPR016201">
    <property type="entry name" value="PSI"/>
</dbReference>
<feature type="compositionally biased region" description="Basic and acidic residues" evidence="13">
    <location>
        <begin position="64"/>
        <end position="77"/>
    </location>
</feature>
<dbReference type="SUPFAM" id="SSF103575">
    <property type="entry name" value="Plexin repeat"/>
    <property type="match status" value="1"/>
</dbReference>
<dbReference type="SUPFAM" id="SSF101912">
    <property type="entry name" value="Sema domain"/>
    <property type="match status" value="1"/>
</dbReference>
<dbReference type="InterPro" id="IPR002909">
    <property type="entry name" value="IPT_dom"/>
</dbReference>
<dbReference type="SMART" id="SM00630">
    <property type="entry name" value="Sema"/>
    <property type="match status" value="1"/>
</dbReference>